<accession>A0AA38S8P8</accession>
<proteinExistence type="predicted"/>
<name>A0AA38S8P8_9PEZI</name>
<dbReference type="Proteomes" id="UP001174691">
    <property type="component" value="Unassembled WGS sequence"/>
</dbReference>
<keyword evidence="1" id="KW-1133">Transmembrane helix</keyword>
<protein>
    <submittedName>
        <fullName evidence="2">Uncharacterized protein</fullName>
    </submittedName>
</protein>
<keyword evidence="3" id="KW-1185">Reference proteome</keyword>
<keyword evidence="1" id="KW-0812">Transmembrane</keyword>
<dbReference type="EMBL" id="JANBVN010000039">
    <property type="protein sequence ID" value="KAJ9158295.1"/>
    <property type="molecule type" value="Genomic_DNA"/>
</dbReference>
<evidence type="ECO:0000313" key="2">
    <source>
        <dbReference type="EMBL" id="KAJ9158295.1"/>
    </source>
</evidence>
<sequence>MYCLTGADTMSPGSQAPLYGIAGWAIDNSAGWSALGKGFFFVVIVAAVAVYMRYSRKKLEREDVGYEKNLA</sequence>
<gene>
    <name evidence="2" type="ORF">NKR19_g3472</name>
</gene>
<organism evidence="2 3">
    <name type="scientific">Coniochaeta hoffmannii</name>
    <dbReference type="NCBI Taxonomy" id="91930"/>
    <lineage>
        <taxon>Eukaryota</taxon>
        <taxon>Fungi</taxon>
        <taxon>Dikarya</taxon>
        <taxon>Ascomycota</taxon>
        <taxon>Pezizomycotina</taxon>
        <taxon>Sordariomycetes</taxon>
        <taxon>Sordariomycetidae</taxon>
        <taxon>Coniochaetales</taxon>
        <taxon>Coniochaetaceae</taxon>
        <taxon>Coniochaeta</taxon>
    </lineage>
</organism>
<comment type="caution">
    <text evidence="2">The sequence shown here is derived from an EMBL/GenBank/DDBJ whole genome shotgun (WGS) entry which is preliminary data.</text>
</comment>
<feature type="transmembrane region" description="Helical" evidence="1">
    <location>
        <begin position="34"/>
        <end position="52"/>
    </location>
</feature>
<evidence type="ECO:0000256" key="1">
    <source>
        <dbReference type="SAM" id="Phobius"/>
    </source>
</evidence>
<reference evidence="2" key="1">
    <citation type="submission" date="2022-07" db="EMBL/GenBank/DDBJ databases">
        <title>Fungi with potential for degradation of polypropylene.</title>
        <authorList>
            <person name="Gostincar C."/>
        </authorList>
    </citation>
    <scope>NUCLEOTIDE SEQUENCE</scope>
    <source>
        <strain evidence="2">EXF-13287</strain>
    </source>
</reference>
<keyword evidence="1" id="KW-0472">Membrane</keyword>
<evidence type="ECO:0000313" key="3">
    <source>
        <dbReference type="Proteomes" id="UP001174691"/>
    </source>
</evidence>
<dbReference type="AlphaFoldDB" id="A0AA38S8P8"/>